<reference evidence="7 8" key="1">
    <citation type="submission" date="2016-10" db="EMBL/GenBank/DDBJ databases">
        <authorList>
            <person name="Varghese N."/>
            <person name="Submissions S."/>
        </authorList>
    </citation>
    <scope>NUCLEOTIDE SEQUENCE [LARGE SCALE GENOMIC DNA]</scope>
    <source>
        <strain evidence="7 8">DSM 16392</strain>
    </source>
</reference>
<feature type="domain" description="Metallo-beta-lactamase" evidence="6">
    <location>
        <begin position="17"/>
        <end position="222"/>
    </location>
</feature>
<dbReference type="SUPFAM" id="SSF56281">
    <property type="entry name" value="Metallo-hydrolase/oxidoreductase"/>
    <property type="match status" value="1"/>
</dbReference>
<evidence type="ECO:0000259" key="6">
    <source>
        <dbReference type="SMART" id="SM00849"/>
    </source>
</evidence>
<keyword evidence="8" id="KW-1185">Reference proteome</keyword>
<dbReference type="PANTHER" id="PTHR42978">
    <property type="entry name" value="QUORUM-QUENCHING LACTONASE YTNP-RELATED-RELATED"/>
    <property type="match status" value="1"/>
</dbReference>
<keyword evidence="3" id="KW-0479">Metal-binding</keyword>
<evidence type="ECO:0000256" key="3">
    <source>
        <dbReference type="ARBA" id="ARBA00022723"/>
    </source>
</evidence>
<dbReference type="RefSeq" id="WP_093524309.1">
    <property type="nucleotide sequence ID" value="NZ_FOSK01000026.1"/>
</dbReference>
<keyword evidence="5" id="KW-0862">Zinc</keyword>
<gene>
    <name evidence="7" type="ORF">SAMN04488518_1266</name>
</gene>
<dbReference type="InterPro" id="IPR001279">
    <property type="entry name" value="Metallo-B-lactamas"/>
</dbReference>
<dbReference type="InterPro" id="IPR036866">
    <property type="entry name" value="RibonucZ/Hydroxyglut_hydro"/>
</dbReference>
<dbReference type="Pfam" id="PF00753">
    <property type="entry name" value="Lactamase_B"/>
    <property type="match status" value="1"/>
</dbReference>
<dbReference type="CDD" id="cd07729">
    <property type="entry name" value="AHL_lactonase_MBL-fold"/>
    <property type="match status" value="1"/>
</dbReference>
<comment type="caution">
    <text evidence="7">The sequence shown here is derived from an EMBL/GenBank/DDBJ whole genome shotgun (WGS) entry which is preliminary data.</text>
</comment>
<evidence type="ECO:0000313" key="8">
    <source>
        <dbReference type="Proteomes" id="UP000199598"/>
    </source>
</evidence>
<dbReference type="InterPro" id="IPR051013">
    <property type="entry name" value="MBL_superfamily_lactonases"/>
</dbReference>
<dbReference type="PANTHER" id="PTHR42978:SF2">
    <property type="entry name" value="102 KBASES UNSTABLE REGION: FROM 1 TO 119443"/>
    <property type="match status" value="1"/>
</dbReference>
<keyword evidence="4 7" id="KW-0378">Hydrolase</keyword>
<evidence type="ECO:0000313" key="7">
    <source>
        <dbReference type="EMBL" id="SFL23866.1"/>
    </source>
</evidence>
<dbReference type="GO" id="GO:0016787">
    <property type="term" value="F:hydrolase activity"/>
    <property type="evidence" value="ECO:0007669"/>
    <property type="project" value="UniProtKB-KW"/>
</dbReference>
<dbReference type="Proteomes" id="UP000199598">
    <property type="component" value="Unassembled WGS sequence"/>
</dbReference>
<evidence type="ECO:0000256" key="5">
    <source>
        <dbReference type="ARBA" id="ARBA00022833"/>
    </source>
</evidence>
<evidence type="ECO:0000256" key="1">
    <source>
        <dbReference type="ARBA" id="ARBA00001947"/>
    </source>
</evidence>
<dbReference type="Gene3D" id="3.60.15.10">
    <property type="entry name" value="Ribonuclease Z/Hydroxyacylglutathione hydrolase-like"/>
    <property type="match status" value="1"/>
</dbReference>
<evidence type="ECO:0000256" key="4">
    <source>
        <dbReference type="ARBA" id="ARBA00022801"/>
    </source>
</evidence>
<name>A0A1I4G460_9HYPH</name>
<organism evidence="7 8">
    <name type="scientific">Pseudovibrio ascidiaceicola</name>
    <dbReference type="NCBI Taxonomy" id="285279"/>
    <lineage>
        <taxon>Bacteria</taxon>
        <taxon>Pseudomonadati</taxon>
        <taxon>Pseudomonadota</taxon>
        <taxon>Alphaproteobacteria</taxon>
        <taxon>Hyphomicrobiales</taxon>
        <taxon>Stappiaceae</taxon>
        <taxon>Pseudovibrio</taxon>
    </lineage>
</organism>
<dbReference type="EMBL" id="FOSK01000026">
    <property type="protein sequence ID" value="SFL23866.1"/>
    <property type="molecule type" value="Genomic_DNA"/>
</dbReference>
<comment type="cofactor">
    <cofactor evidence="1">
        <name>Zn(2+)</name>
        <dbReference type="ChEBI" id="CHEBI:29105"/>
    </cofactor>
</comment>
<accession>A0A1I4G460</accession>
<comment type="similarity">
    <text evidence="2">Belongs to the metallo-beta-lactamase superfamily.</text>
</comment>
<dbReference type="SMART" id="SM00849">
    <property type="entry name" value="Lactamase_B"/>
    <property type="match status" value="1"/>
</dbReference>
<protein>
    <submittedName>
        <fullName evidence="7">N-acyl homoserine lactone hydrolase</fullName>
    </submittedName>
</protein>
<evidence type="ECO:0000256" key="2">
    <source>
        <dbReference type="ARBA" id="ARBA00007749"/>
    </source>
</evidence>
<sequence>MRLYLLPLATMQPGNIPVPGYVIQTDDNINILIDTGWPRSFIDNPQNPPGLIVEMSAEDSIVSRLSSIGLSPLDIHYLVCSHLDDDHSGNHDLFTSAELIIQREHYALAKSGHPRFAANRGVWGGASLNYRVINGDMELVPGVELLETSGHVPGHQSLLVRLPRTGPVLLAVDAVMHSSMADAATREMYITDMDDELRIRASTQKICDVANRENATLVIYGHDSEQWSTLHHAPAYYD</sequence>
<proteinExistence type="inferred from homology"/>